<dbReference type="EMBL" id="BMKN01000002">
    <property type="protein sequence ID" value="GGE52775.1"/>
    <property type="molecule type" value="Genomic_DNA"/>
</dbReference>
<dbReference type="AlphaFoldDB" id="A0A917EJW8"/>
<keyword evidence="2" id="KW-1185">Reference proteome</keyword>
<dbReference type="RefSeq" id="WP_229666164.1">
    <property type="nucleotide sequence ID" value="NZ_BMKN01000002.1"/>
</dbReference>
<reference evidence="1" key="1">
    <citation type="journal article" date="2014" name="Int. J. Syst. Evol. Microbiol.">
        <title>Complete genome sequence of Corynebacterium casei LMG S-19264T (=DSM 44701T), isolated from a smear-ripened cheese.</title>
        <authorList>
            <consortium name="US DOE Joint Genome Institute (JGI-PGF)"/>
            <person name="Walter F."/>
            <person name="Albersmeier A."/>
            <person name="Kalinowski J."/>
            <person name="Ruckert C."/>
        </authorList>
    </citation>
    <scope>NUCLEOTIDE SEQUENCE</scope>
    <source>
        <strain evidence="1">CGMCC 1.16012</strain>
    </source>
</reference>
<accession>A0A917EJW8</accession>
<gene>
    <name evidence="1" type="ORF">GCM10011517_20680</name>
</gene>
<organism evidence="1 2">
    <name type="scientific">Actibacterium pelagium</name>
    <dbReference type="NCBI Taxonomy" id="2029103"/>
    <lineage>
        <taxon>Bacteria</taxon>
        <taxon>Pseudomonadati</taxon>
        <taxon>Pseudomonadota</taxon>
        <taxon>Alphaproteobacteria</taxon>
        <taxon>Rhodobacterales</taxon>
        <taxon>Roseobacteraceae</taxon>
        <taxon>Actibacterium</taxon>
    </lineage>
</organism>
<dbReference type="Gene3D" id="3.60.21.10">
    <property type="match status" value="1"/>
</dbReference>
<reference evidence="1" key="2">
    <citation type="submission" date="2020-09" db="EMBL/GenBank/DDBJ databases">
        <authorList>
            <person name="Sun Q."/>
            <person name="Zhou Y."/>
        </authorList>
    </citation>
    <scope>NUCLEOTIDE SEQUENCE</scope>
    <source>
        <strain evidence="1">CGMCC 1.16012</strain>
    </source>
</reference>
<evidence type="ECO:0008006" key="3">
    <source>
        <dbReference type="Google" id="ProtNLM"/>
    </source>
</evidence>
<comment type="caution">
    <text evidence="1">The sequence shown here is derived from an EMBL/GenBank/DDBJ whole genome shotgun (WGS) entry which is preliminary data.</text>
</comment>
<name>A0A917EJW8_9RHOB</name>
<dbReference type="Proteomes" id="UP000606730">
    <property type="component" value="Unassembled WGS sequence"/>
</dbReference>
<proteinExistence type="predicted"/>
<evidence type="ECO:0000313" key="1">
    <source>
        <dbReference type="EMBL" id="GGE52775.1"/>
    </source>
</evidence>
<dbReference type="InterPro" id="IPR029052">
    <property type="entry name" value="Metallo-depent_PP-like"/>
</dbReference>
<protein>
    <recommendedName>
        <fullName evidence="3">Serine/threonine protein phosphatase</fullName>
    </recommendedName>
</protein>
<sequence>MRQAFFISAPMRTYAIGDIHGYLHKLQEVHAWIAEDRAQTSDMDAPFVHVGDYTALGPDVRGVLASLASYGVDAATGAEVLHAAARARPFSVTQGFGTAWG</sequence>
<dbReference type="SUPFAM" id="SSF56300">
    <property type="entry name" value="Metallo-dependent phosphatases"/>
    <property type="match status" value="1"/>
</dbReference>
<evidence type="ECO:0000313" key="2">
    <source>
        <dbReference type="Proteomes" id="UP000606730"/>
    </source>
</evidence>